<accession>W7TNH1</accession>
<protein>
    <submittedName>
        <fullName evidence="2">Uncharacterized protein</fullName>
    </submittedName>
</protein>
<sequence length="249" mass="26856">MTRKNTTTSRQRLPWAQCHFRGQDLICLGVGSDALLLDSASRLELQRLSSEGGRKKQHLHDQSDVSSAQHGEDESPSAMARNGSISGEDPQGIDLVVGVAWGPSRGVLAVLWDNGTLAIAENPTITGAWSVVSWFHIRNPEEEEGREEASETAPRHRGGAFIPPEANVTVRWSNHALLVAWGRSLQVFAFYDWHERAKKLQAGQNGGGGEGGDGEPSGGSCITGYPVPIYGQTYALTALSSPSPTWTRS</sequence>
<proteinExistence type="predicted"/>
<gene>
    <name evidence="2" type="ORF">Naga_100960g1</name>
</gene>
<comment type="caution">
    <text evidence="2">The sequence shown here is derived from an EMBL/GenBank/DDBJ whole genome shotgun (WGS) entry which is preliminary data.</text>
</comment>
<dbReference type="AlphaFoldDB" id="W7TNH1"/>
<evidence type="ECO:0000313" key="3">
    <source>
        <dbReference type="Proteomes" id="UP000019335"/>
    </source>
</evidence>
<evidence type="ECO:0000256" key="1">
    <source>
        <dbReference type="SAM" id="MobiDB-lite"/>
    </source>
</evidence>
<feature type="region of interest" description="Disordered" evidence="1">
    <location>
        <begin position="49"/>
        <end position="87"/>
    </location>
</feature>
<dbReference type="EMBL" id="AZIL01002229">
    <property type="protein sequence ID" value="EWM22274.1"/>
    <property type="molecule type" value="Genomic_DNA"/>
</dbReference>
<reference evidence="2 3" key="1">
    <citation type="journal article" date="2014" name="Mol. Plant">
        <title>Chromosome Scale Genome Assembly and Transcriptome Profiling of Nannochloropsis gaditana in Nitrogen Depletion.</title>
        <authorList>
            <person name="Corteggiani Carpinelli E."/>
            <person name="Telatin A."/>
            <person name="Vitulo N."/>
            <person name="Forcato C."/>
            <person name="D'Angelo M."/>
            <person name="Schiavon R."/>
            <person name="Vezzi A."/>
            <person name="Giacometti G.M."/>
            <person name="Morosinotto T."/>
            <person name="Valle G."/>
        </authorList>
    </citation>
    <scope>NUCLEOTIDE SEQUENCE [LARGE SCALE GENOMIC DNA]</scope>
    <source>
        <strain evidence="2 3">B-31</strain>
    </source>
</reference>
<evidence type="ECO:0000313" key="2">
    <source>
        <dbReference type="EMBL" id="EWM22274.1"/>
    </source>
</evidence>
<organism evidence="2 3">
    <name type="scientific">Nannochloropsis gaditana</name>
    <dbReference type="NCBI Taxonomy" id="72520"/>
    <lineage>
        <taxon>Eukaryota</taxon>
        <taxon>Sar</taxon>
        <taxon>Stramenopiles</taxon>
        <taxon>Ochrophyta</taxon>
        <taxon>Eustigmatophyceae</taxon>
        <taxon>Eustigmatales</taxon>
        <taxon>Monodopsidaceae</taxon>
        <taxon>Nannochloropsis</taxon>
    </lineage>
</organism>
<keyword evidence="3" id="KW-1185">Reference proteome</keyword>
<dbReference type="Proteomes" id="UP000019335">
    <property type="component" value="Unassembled WGS sequence"/>
</dbReference>
<name>W7TNH1_9STRA</name>